<feature type="transmembrane region" description="Helical" evidence="2">
    <location>
        <begin position="53"/>
        <end position="75"/>
    </location>
</feature>
<feature type="compositionally biased region" description="Basic and acidic residues" evidence="1">
    <location>
        <begin position="94"/>
        <end position="115"/>
    </location>
</feature>
<organism evidence="3 5">
    <name type="scientific">Glycomyces lechevalierae</name>
    <dbReference type="NCBI Taxonomy" id="256034"/>
    <lineage>
        <taxon>Bacteria</taxon>
        <taxon>Bacillati</taxon>
        <taxon>Actinomycetota</taxon>
        <taxon>Actinomycetes</taxon>
        <taxon>Glycomycetales</taxon>
        <taxon>Glycomycetaceae</taxon>
        <taxon>Glycomyces</taxon>
    </lineage>
</organism>
<sequence length="115" mass="13109">MARREKATSITDAAMSLDEERRYRTIRYVVMMSIRGLLVIVLGILVMAEAPMLWLWLALGIVGMAVLPWLAVLLANDRLARKPGVFTRHQRRARTLEAPEHPMLDSEERSPSEKP</sequence>
<evidence type="ECO:0000313" key="6">
    <source>
        <dbReference type="Proteomes" id="UP001183604"/>
    </source>
</evidence>
<keyword evidence="2" id="KW-0472">Membrane</keyword>
<name>A0A9X3PIZ7_9ACTN</name>
<evidence type="ECO:0000313" key="4">
    <source>
        <dbReference type="EMBL" id="MDR7337598.1"/>
    </source>
</evidence>
<accession>A0A9X3PIZ7</accession>
<dbReference type="InterPro" id="IPR021449">
    <property type="entry name" value="DUF3099"/>
</dbReference>
<protein>
    <submittedName>
        <fullName evidence="3">DUF3099 domain-containing protein</fullName>
    </submittedName>
</protein>
<keyword evidence="6" id="KW-1185">Reference proteome</keyword>
<dbReference type="RefSeq" id="WP_270121413.1">
    <property type="nucleotide sequence ID" value="NZ_BAAAOM010000002.1"/>
</dbReference>
<feature type="transmembrane region" description="Helical" evidence="2">
    <location>
        <begin position="25"/>
        <end position="47"/>
    </location>
</feature>
<evidence type="ECO:0000313" key="3">
    <source>
        <dbReference type="EMBL" id="MDA1384950.1"/>
    </source>
</evidence>
<evidence type="ECO:0000256" key="2">
    <source>
        <dbReference type="SAM" id="Phobius"/>
    </source>
</evidence>
<feature type="region of interest" description="Disordered" evidence="1">
    <location>
        <begin position="90"/>
        <end position="115"/>
    </location>
</feature>
<keyword evidence="2" id="KW-1133">Transmembrane helix</keyword>
<dbReference type="EMBL" id="JAVDYD010000001">
    <property type="protein sequence ID" value="MDR7337598.1"/>
    <property type="molecule type" value="Genomic_DNA"/>
</dbReference>
<comment type="caution">
    <text evidence="3">The sequence shown here is derived from an EMBL/GenBank/DDBJ whole genome shotgun (WGS) entry which is preliminary data.</text>
</comment>
<dbReference type="AlphaFoldDB" id="A0A9X3PIZ7"/>
<dbReference type="Proteomes" id="UP001183604">
    <property type="component" value="Unassembled WGS sequence"/>
</dbReference>
<evidence type="ECO:0000256" key="1">
    <source>
        <dbReference type="SAM" id="MobiDB-lite"/>
    </source>
</evidence>
<reference evidence="4 6" key="2">
    <citation type="submission" date="2023-07" db="EMBL/GenBank/DDBJ databases">
        <title>Sequencing the genomes of 1000 actinobacteria strains.</title>
        <authorList>
            <person name="Klenk H.-P."/>
        </authorList>
    </citation>
    <scope>NUCLEOTIDE SEQUENCE [LARGE SCALE GENOMIC DNA]</scope>
    <source>
        <strain evidence="4 6">DSM 44724</strain>
    </source>
</reference>
<dbReference type="Proteomes" id="UP001145799">
    <property type="component" value="Unassembled WGS sequence"/>
</dbReference>
<reference evidence="3" key="1">
    <citation type="submission" date="2022-12" db="EMBL/GenBank/DDBJ databases">
        <title>Gycomyces niveus sp.nov., a novel actinomycete isolated from soil in Shouguang.</title>
        <authorList>
            <person name="Yang X."/>
        </authorList>
    </citation>
    <scope>NUCLEOTIDE SEQUENCE</scope>
    <source>
        <strain evidence="3">DSM 44724</strain>
    </source>
</reference>
<keyword evidence="2" id="KW-0812">Transmembrane</keyword>
<gene>
    <name evidence="4" type="ORF">J2S69_001317</name>
    <name evidence="3" type="ORF">O2L01_08140</name>
</gene>
<dbReference type="EMBL" id="JAPZVQ010000003">
    <property type="protein sequence ID" value="MDA1384950.1"/>
    <property type="molecule type" value="Genomic_DNA"/>
</dbReference>
<dbReference type="Pfam" id="PF11298">
    <property type="entry name" value="DUF3099"/>
    <property type="match status" value="1"/>
</dbReference>
<proteinExistence type="predicted"/>
<evidence type="ECO:0000313" key="5">
    <source>
        <dbReference type="Proteomes" id="UP001145799"/>
    </source>
</evidence>